<proteinExistence type="inferred from homology"/>
<sequence>MEKELDKVVEEIMSTPNVSGCLVADHQGLCLAAKGTAHVDSAGIVVAISEQACKIQPNLKPPTVCLETDKKQCLIQRHGTITGAIIKQKSIQARDNWAV</sequence>
<dbReference type="Gene3D" id="3.30.450.30">
    <property type="entry name" value="Dynein light chain 2a, cytoplasmic"/>
    <property type="match status" value="1"/>
</dbReference>
<dbReference type="GO" id="GO:1904263">
    <property type="term" value="P:positive regulation of TORC1 signaling"/>
    <property type="evidence" value="ECO:0007669"/>
    <property type="project" value="TreeGrafter"/>
</dbReference>
<evidence type="ECO:0000313" key="7">
    <source>
        <dbReference type="EMBL" id="CAH1645197.1"/>
    </source>
</evidence>
<dbReference type="GO" id="GO:0071230">
    <property type="term" value="P:cellular response to amino acid stimulus"/>
    <property type="evidence" value="ECO:0007669"/>
    <property type="project" value="TreeGrafter"/>
</dbReference>
<evidence type="ECO:0000256" key="4">
    <source>
        <dbReference type="ARBA" id="ARBA00022490"/>
    </source>
</evidence>
<organism evidence="7 8">
    <name type="scientific">Spodoptera littoralis</name>
    <name type="common">Egyptian cotton leafworm</name>
    <dbReference type="NCBI Taxonomy" id="7109"/>
    <lineage>
        <taxon>Eukaryota</taxon>
        <taxon>Metazoa</taxon>
        <taxon>Ecdysozoa</taxon>
        <taxon>Arthropoda</taxon>
        <taxon>Hexapoda</taxon>
        <taxon>Insecta</taxon>
        <taxon>Pterygota</taxon>
        <taxon>Neoptera</taxon>
        <taxon>Endopterygota</taxon>
        <taxon>Lepidoptera</taxon>
        <taxon>Glossata</taxon>
        <taxon>Ditrysia</taxon>
        <taxon>Noctuoidea</taxon>
        <taxon>Noctuidae</taxon>
        <taxon>Amphipyrinae</taxon>
        <taxon>Spodoptera</taxon>
    </lineage>
</organism>
<gene>
    <name evidence="7" type="ORF">SPLIT_LOCUS10550</name>
</gene>
<dbReference type="GO" id="GO:0005764">
    <property type="term" value="C:lysosome"/>
    <property type="evidence" value="ECO:0007669"/>
    <property type="project" value="UniProtKB-SubCell"/>
</dbReference>
<evidence type="ECO:0000256" key="5">
    <source>
        <dbReference type="ARBA" id="ARBA00023228"/>
    </source>
</evidence>
<dbReference type="PANTHER" id="PTHR13342">
    <property type="entry name" value="RAGULATOR COMPLEX PROTEIN LAMTOR5"/>
    <property type="match status" value="1"/>
</dbReference>
<comment type="similarity">
    <text evidence="3">Belongs to the LAMTOR5 family.</text>
</comment>
<keyword evidence="8" id="KW-1185">Reference proteome</keyword>
<dbReference type="Pfam" id="PF16672">
    <property type="entry name" value="LAMTOR5"/>
    <property type="match status" value="1"/>
</dbReference>
<evidence type="ECO:0000313" key="8">
    <source>
        <dbReference type="Proteomes" id="UP001153321"/>
    </source>
</evidence>
<evidence type="ECO:0000256" key="2">
    <source>
        <dbReference type="ARBA" id="ARBA00004496"/>
    </source>
</evidence>
<dbReference type="EMBL" id="LR824536">
    <property type="protein sequence ID" value="CAH1645197.1"/>
    <property type="molecule type" value="Genomic_DNA"/>
</dbReference>
<name>A0A9P0IG24_SPOLI</name>
<comment type="subcellular location">
    <subcellularLocation>
        <location evidence="2">Cytoplasm</location>
    </subcellularLocation>
    <subcellularLocation>
        <location evidence="1">Lysosome</location>
    </subcellularLocation>
</comment>
<dbReference type="FunFam" id="3.30.450.30:FF:000005">
    <property type="entry name" value="Ragulator complex protein LAMTOR5 homolog"/>
    <property type="match status" value="1"/>
</dbReference>
<protein>
    <recommendedName>
        <fullName evidence="6">Late endosomal/lysosomal adaptor and MAPK and MTOR activator 5</fullName>
    </recommendedName>
</protein>
<dbReference type="GO" id="GO:0043066">
    <property type="term" value="P:negative regulation of apoptotic process"/>
    <property type="evidence" value="ECO:0007669"/>
    <property type="project" value="InterPro"/>
</dbReference>
<dbReference type="PANTHER" id="PTHR13342:SF2">
    <property type="entry name" value="RAGULATOR COMPLEX PROTEIN LAMTOR5"/>
    <property type="match status" value="1"/>
</dbReference>
<dbReference type="AlphaFoldDB" id="A0A9P0IG24"/>
<dbReference type="SUPFAM" id="SSF103196">
    <property type="entry name" value="Roadblock/LC7 domain"/>
    <property type="match status" value="1"/>
</dbReference>
<evidence type="ECO:0000256" key="3">
    <source>
        <dbReference type="ARBA" id="ARBA00007795"/>
    </source>
</evidence>
<dbReference type="GO" id="GO:0005085">
    <property type="term" value="F:guanyl-nucleotide exchange factor activity"/>
    <property type="evidence" value="ECO:0007669"/>
    <property type="project" value="TreeGrafter"/>
</dbReference>
<evidence type="ECO:0000256" key="1">
    <source>
        <dbReference type="ARBA" id="ARBA00004371"/>
    </source>
</evidence>
<dbReference type="GO" id="GO:0071986">
    <property type="term" value="C:Ragulator complex"/>
    <property type="evidence" value="ECO:0007669"/>
    <property type="project" value="InterPro"/>
</dbReference>
<reference evidence="7" key="1">
    <citation type="submission" date="2022-02" db="EMBL/GenBank/DDBJ databases">
        <authorList>
            <person name="King R."/>
        </authorList>
    </citation>
    <scope>NUCLEOTIDE SEQUENCE</scope>
</reference>
<keyword evidence="5" id="KW-0458">Lysosome</keyword>
<keyword evidence="4" id="KW-0963">Cytoplasm</keyword>
<accession>A0A9P0IG24</accession>
<dbReference type="InterPro" id="IPR024135">
    <property type="entry name" value="LAMTOR5"/>
</dbReference>
<dbReference type="Proteomes" id="UP001153321">
    <property type="component" value="Chromosome 5"/>
</dbReference>
<evidence type="ECO:0000256" key="6">
    <source>
        <dbReference type="ARBA" id="ARBA00032692"/>
    </source>
</evidence>